<dbReference type="OrthoDB" id="9811177at2"/>
<dbReference type="Gene3D" id="3.30.2010.10">
    <property type="entry name" value="Metalloproteases ('zincins'), catalytic domain"/>
    <property type="match status" value="1"/>
</dbReference>
<dbReference type="InterPro" id="IPR053136">
    <property type="entry name" value="UTP_pyrophosphatase-like"/>
</dbReference>
<proteinExistence type="predicted"/>
<protein>
    <recommendedName>
        <fullName evidence="1">YgjP-like metallopeptidase domain-containing protein</fullName>
    </recommendedName>
</protein>
<evidence type="ECO:0000313" key="2">
    <source>
        <dbReference type="EMBL" id="AMY09779.1"/>
    </source>
</evidence>
<feature type="domain" description="YgjP-like metallopeptidase" evidence="1">
    <location>
        <begin position="43"/>
        <end position="243"/>
    </location>
</feature>
<dbReference type="RefSeq" id="WP_157899216.1">
    <property type="nucleotide sequence ID" value="NZ_CP015136.1"/>
</dbReference>
<reference evidence="3" key="2">
    <citation type="submission" date="2016-04" db="EMBL/GenBank/DDBJ databases">
        <title>First Complete Genome Sequence of a Subdivision 6 Acidobacterium.</title>
        <authorList>
            <person name="Huang S."/>
            <person name="Vieira S."/>
            <person name="Bunk B."/>
            <person name="Riedel T."/>
            <person name="Sproeer C."/>
            <person name="Overmann J."/>
        </authorList>
    </citation>
    <scope>NUCLEOTIDE SEQUENCE [LARGE SCALE GENOMIC DNA]</scope>
    <source>
        <strain evidence="3">DSM 100886 HEG_-6_39</strain>
    </source>
</reference>
<evidence type="ECO:0000259" key="1">
    <source>
        <dbReference type="Pfam" id="PF01863"/>
    </source>
</evidence>
<organism evidence="2 3">
    <name type="scientific">Luteitalea pratensis</name>
    <dbReference type="NCBI Taxonomy" id="1855912"/>
    <lineage>
        <taxon>Bacteria</taxon>
        <taxon>Pseudomonadati</taxon>
        <taxon>Acidobacteriota</taxon>
        <taxon>Vicinamibacteria</taxon>
        <taxon>Vicinamibacterales</taxon>
        <taxon>Vicinamibacteraceae</taxon>
        <taxon>Luteitalea</taxon>
    </lineage>
</organism>
<accession>A0A143PPN2</accession>
<dbReference type="KEGG" id="abac:LuPra_03004"/>
<dbReference type="Pfam" id="PF01863">
    <property type="entry name" value="YgjP-like"/>
    <property type="match status" value="1"/>
</dbReference>
<name>A0A143PPN2_LUTPR</name>
<gene>
    <name evidence="2" type="ORF">LuPra_03004</name>
</gene>
<evidence type="ECO:0000313" key="3">
    <source>
        <dbReference type="Proteomes" id="UP000076079"/>
    </source>
</evidence>
<keyword evidence="3" id="KW-1185">Reference proteome</keyword>
<dbReference type="PANTHER" id="PTHR30399:SF1">
    <property type="entry name" value="UTP PYROPHOSPHATASE"/>
    <property type="match status" value="1"/>
</dbReference>
<dbReference type="CDD" id="cd07344">
    <property type="entry name" value="M48_yhfN_like"/>
    <property type="match status" value="1"/>
</dbReference>
<dbReference type="EMBL" id="CP015136">
    <property type="protein sequence ID" value="AMY09779.1"/>
    <property type="molecule type" value="Genomic_DNA"/>
</dbReference>
<sequence>MTRIAQLSLPWRECGDVAPDTSQPPVPPPAAPGTLFVRNGRARRYILRVLPDATVRVTIPRHGSRREAEAFVRTRTRWIAERRQELEVRRRDTRWRAGQHVWWRGALCRVEVLASSGSQVTVRCGDLAATCGLREDYRGVLEPLMRACSARELPPRLLALAAGHGLAVTRVTVRSQRSRWGSCSREGNIALNWRLLQMPHTVSDYVLLHELMHLRQPNHSPRFWAEVEAVCPDYASARAWLRAEGPALC</sequence>
<reference evidence="2 3" key="1">
    <citation type="journal article" date="2016" name="Genome Announc.">
        <title>First Complete Genome Sequence of a Subdivision 6 Acidobacterium Strain.</title>
        <authorList>
            <person name="Huang S."/>
            <person name="Vieira S."/>
            <person name="Bunk B."/>
            <person name="Riedel T."/>
            <person name="Sproer C."/>
            <person name="Overmann J."/>
        </authorList>
    </citation>
    <scope>NUCLEOTIDE SEQUENCE [LARGE SCALE GENOMIC DNA]</scope>
    <source>
        <strain evidence="3">DSM 100886 HEG_-6_39</strain>
    </source>
</reference>
<dbReference type="Proteomes" id="UP000076079">
    <property type="component" value="Chromosome"/>
</dbReference>
<dbReference type="PATRIC" id="fig|1813736.3.peg.3203"/>
<dbReference type="InterPro" id="IPR002725">
    <property type="entry name" value="YgjP-like_metallopeptidase"/>
</dbReference>
<dbReference type="PANTHER" id="PTHR30399">
    <property type="entry name" value="UNCHARACTERIZED PROTEIN YGJP"/>
    <property type="match status" value="1"/>
</dbReference>
<dbReference type="AlphaFoldDB" id="A0A143PPN2"/>